<dbReference type="UniPathway" id="UPA00031">
    <property type="reaction ID" value="UER00012"/>
</dbReference>
<dbReference type="GO" id="GO:0004400">
    <property type="term" value="F:histidinol-phosphate transaminase activity"/>
    <property type="evidence" value="ECO:0007669"/>
    <property type="project" value="UniProtKB-UniRule"/>
</dbReference>
<dbReference type="InterPro" id="IPR015421">
    <property type="entry name" value="PyrdxlP-dep_Trfase_major"/>
</dbReference>
<gene>
    <name evidence="9" type="primary">hisC</name>
    <name evidence="11" type="ORF">BECKFW1821C_GA0114237_101529</name>
</gene>
<evidence type="ECO:0000256" key="6">
    <source>
        <dbReference type="ARBA" id="ARBA00022679"/>
    </source>
</evidence>
<dbReference type="InterPro" id="IPR005861">
    <property type="entry name" value="HisP_aminotrans"/>
</dbReference>
<evidence type="ECO:0000256" key="1">
    <source>
        <dbReference type="ARBA" id="ARBA00001933"/>
    </source>
</evidence>
<dbReference type="PANTHER" id="PTHR43643:SF3">
    <property type="entry name" value="HISTIDINOL-PHOSPHATE AMINOTRANSFERASE"/>
    <property type="match status" value="1"/>
</dbReference>
<dbReference type="InterPro" id="IPR015424">
    <property type="entry name" value="PyrdxlP-dep_Trfase"/>
</dbReference>
<dbReference type="EMBL" id="CAADFE010000015">
    <property type="protein sequence ID" value="VFJ68639.1"/>
    <property type="molecule type" value="Genomic_DNA"/>
</dbReference>
<dbReference type="HAMAP" id="MF_01023">
    <property type="entry name" value="HisC_aminotrans_2"/>
    <property type="match status" value="1"/>
</dbReference>
<sequence>MTCDLLSLAPDNIRSLQPYRPGKPIEELERELGIPDIVKLASNENPLGPGPMAREAVARYIGELGRYPDGNGFVLKQKIAAHLSIAPEMLTLGNGSNDVLELVARVFASREHEILFSEHAFAVYPLVTQAVGARGVVVPAMDFGHDLSAMLTAVTPRTRVIFIANPNNPTGTWTTSAALDTFLQTVPDTVLVVVDEAYREYVDHPDYPDCVAWLSRYPNLIVTRTFSKIHGLAGLRIGYAISHPDTADLLNRVRQPFNVNSMALAAATAALEDTDHLRQSKHLNDAGYRQLTAAFGELGLEYIPSVGNFITVHVGRNGEEIYDHLLKQGVIVRLIGNYALPHHLRVTIGLEPENTKFIRALEHSLAQTSSV</sequence>
<dbReference type="Pfam" id="PF00155">
    <property type="entry name" value="Aminotran_1_2"/>
    <property type="match status" value="1"/>
</dbReference>
<name>A0A450TLJ2_9GAMM</name>
<evidence type="ECO:0000313" key="11">
    <source>
        <dbReference type="EMBL" id="VFJ68639.1"/>
    </source>
</evidence>
<keyword evidence="5 9" id="KW-0032">Aminotransferase</keyword>
<keyword evidence="9" id="KW-0028">Amino-acid biosynthesis</keyword>
<protein>
    <recommendedName>
        <fullName evidence="9">Histidinol-phosphate aminotransferase</fullName>
        <ecNumber evidence="9">2.6.1.9</ecNumber>
    </recommendedName>
    <alternativeName>
        <fullName evidence="9">Imidazole acetol-phosphate transaminase</fullName>
    </alternativeName>
</protein>
<dbReference type="CDD" id="cd00609">
    <property type="entry name" value="AAT_like"/>
    <property type="match status" value="1"/>
</dbReference>
<dbReference type="InterPro" id="IPR050106">
    <property type="entry name" value="HistidinolP_aminotransfase"/>
</dbReference>
<feature type="modified residue" description="N6-(pyridoxal phosphate)lysine" evidence="9">
    <location>
        <position position="228"/>
    </location>
</feature>
<dbReference type="GO" id="GO:0030170">
    <property type="term" value="F:pyridoxal phosphate binding"/>
    <property type="evidence" value="ECO:0007669"/>
    <property type="project" value="InterPro"/>
</dbReference>
<dbReference type="AlphaFoldDB" id="A0A450TLJ2"/>
<proteinExistence type="inferred from homology"/>
<dbReference type="InterPro" id="IPR015422">
    <property type="entry name" value="PyrdxlP-dep_Trfase_small"/>
</dbReference>
<evidence type="ECO:0000256" key="9">
    <source>
        <dbReference type="HAMAP-Rule" id="MF_01023"/>
    </source>
</evidence>
<dbReference type="SUPFAM" id="SSF53383">
    <property type="entry name" value="PLP-dependent transferases"/>
    <property type="match status" value="1"/>
</dbReference>
<dbReference type="NCBIfam" id="TIGR01141">
    <property type="entry name" value="hisC"/>
    <property type="match status" value="1"/>
</dbReference>
<dbReference type="InterPro" id="IPR004839">
    <property type="entry name" value="Aminotransferase_I/II_large"/>
</dbReference>
<feature type="domain" description="Aminotransferase class I/classII large" evidence="10">
    <location>
        <begin position="36"/>
        <end position="355"/>
    </location>
</feature>
<dbReference type="GO" id="GO:0000105">
    <property type="term" value="P:L-histidine biosynthetic process"/>
    <property type="evidence" value="ECO:0007669"/>
    <property type="project" value="UniProtKB-UniRule"/>
</dbReference>
<evidence type="ECO:0000256" key="3">
    <source>
        <dbReference type="ARBA" id="ARBA00007970"/>
    </source>
</evidence>
<keyword evidence="7 9" id="KW-0663">Pyridoxal phosphate</keyword>
<keyword evidence="9" id="KW-0368">Histidine biosynthesis</keyword>
<dbReference type="EC" id="2.6.1.9" evidence="9"/>
<comment type="subunit">
    <text evidence="4 9">Homodimer.</text>
</comment>
<dbReference type="Gene3D" id="3.90.1150.10">
    <property type="entry name" value="Aspartate Aminotransferase, domain 1"/>
    <property type="match status" value="1"/>
</dbReference>
<evidence type="ECO:0000256" key="7">
    <source>
        <dbReference type="ARBA" id="ARBA00022898"/>
    </source>
</evidence>
<keyword evidence="6 9" id="KW-0808">Transferase</keyword>
<evidence type="ECO:0000256" key="4">
    <source>
        <dbReference type="ARBA" id="ARBA00011738"/>
    </source>
</evidence>
<evidence type="ECO:0000256" key="5">
    <source>
        <dbReference type="ARBA" id="ARBA00022576"/>
    </source>
</evidence>
<dbReference type="Gene3D" id="3.40.640.10">
    <property type="entry name" value="Type I PLP-dependent aspartate aminotransferase-like (Major domain)"/>
    <property type="match status" value="1"/>
</dbReference>
<evidence type="ECO:0000256" key="8">
    <source>
        <dbReference type="ARBA" id="ARBA00047481"/>
    </source>
</evidence>
<comment type="pathway">
    <text evidence="2 9">Amino-acid biosynthesis; L-histidine biosynthesis; L-histidine from 5-phospho-alpha-D-ribose 1-diphosphate: step 7/9.</text>
</comment>
<reference evidence="11" key="1">
    <citation type="submission" date="2019-02" db="EMBL/GenBank/DDBJ databases">
        <authorList>
            <person name="Gruber-Vodicka R. H."/>
            <person name="Seah K. B. B."/>
        </authorList>
    </citation>
    <scope>NUCLEOTIDE SEQUENCE</scope>
    <source>
        <strain evidence="11">BECK_BZ131</strain>
    </source>
</reference>
<organism evidence="11">
    <name type="scientific">Candidatus Kentrum sp. FW</name>
    <dbReference type="NCBI Taxonomy" id="2126338"/>
    <lineage>
        <taxon>Bacteria</taxon>
        <taxon>Pseudomonadati</taxon>
        <taxon>Pseudomonadota</taxon>
        <taxon>Gammaproteobacteria</taxon>
        <taxon>Candidatus Kentrum</taxon>
    </lineage>
</organism>
<dbReference type="PANTHER" id="PTHR43643">
    <property type="entry name" value="HISTIDINOL-PHOSPHATE AMINOTRANSFERASE 2"/>
    <property type="match status" value="1"/>
</dbReference>
<comment type="similarity">
    <text evidence="3 9">Belongs to the class-II pyridoxal-phosphate-dependent aminotransferase family. Histidinol-phosphate aminotransferase subfamily.</text>
</comment>
<comment type="catalytic activity">
    <reaction evidence="8 9">
        <text>L-histidinol phosphate + 2-oxoglutarate = 3-(imidazol-4-yl)-2-oxopropyl phosphate + L-glutamate</text>
        <dbReference type="Rhea" id="RHEA:23744"/>
        <dbReference type="ChEBI" id="CHEBI:16810"/>
        <dbReference type="ChEBI" id="CHEBI:29985"/>
        <dbReference type="ChEBI" id="CHEBI:57766"/>
        <dbReference type="ChEBI" id="CHEBI:57980"/>
        <dbReference type="EC" id="2.6.1.9"/>
    </reaction>
</comment>
<comment type="cofactor">
    <cofactor evidence="1 9">
        <name>pyridoxal 5'-phosphate</name>
        <dbReference type="ChEBI" id="CHEBI:597326"/>
    </cofactor>
</comment>
<evidence type="ECO:0000259" key="10">
    <source>
        <dbReference type="Pfam" id="PF00155"/>
    </source>
</evidence>
<accession>A0A450TLJ2</accession>
<evidence type="ECO:0000256" key="2">
    <source>
        <dbReference type="ARBA" id="ARBA00005011"/>
    </source>
</evidence>